<dbReference type="InterPro" id="IPR011032">
    <property type="entry name" value="GroES-like_sf"/>
</dbReference>
<evidence type="ECO:0008006" key="10">
    <source>
        <dbReference type="Google" id="ProtNLM"/>
    </source>
</evidence>
<evidence type="ECO:0000313" key="9">
    <source>
        <dbReference type="Proteomes" id="UP000078428"/>
    </source>
</evidence>
<dbReference type="GO" id="GO:0016491">
    <property type="term" value="F:oxidoreductase activity"/>
    <property type="evidence" value="ECO:0007669"/>
    <property type="project" value="UniProtKB-KW"/>
</dbReference>
<feature type="domain" description="Glucose dehydrogenase C-terminal" evidence="7">
    <location>
        <begin position="457"/>
        <end position="633"/>
    </location>
</feature>
<dbReference type="SUPFAM" id="SSF50129">
    <property type="entry name" value="GroES-like"/>
    <property type="match status" value="1"/>
</dbReference>
<evidence type="ECO:0000256" key="1">
    <source>
        <dbReference type="ARBA" id="ARBA00001947"/>
    </source>
</evidence>
<evidence type="ECO:0000259" key="5">
    <source>
        <dbReference type="Pfam" id="PF00535"/>
    </source>
</evidence>
<accession>A0A178MKN1</accession>
<evidence type="ECO:0000259" key="7">
    <source>
        <dbReference type="Pfam" id="PF16912"/>
    </source>
</evidence>
<comment type="caution">
    <text evidence="8">The sequence shown here is derived from an EMBL/GenBank/DDBJ whole genome shotgun (WGS) entry which is preliminary data.</text>
</comment>
<proteinExistence type="predicted"/>
<dbReference type="EMBL" id="LWQT01000066">
    <property type="protein sequence ID" value="OAN49292.1"/>
    <property type="molecule type" value="Genomic_DNA"/>
</dbReference>
<dbReference type="PANTHER" id="PTHR43401:SF2">
    <property type="entry name" value="L-THREONINE 3-DEHYDROGENASE"/>
    <property type="match status" value="1"/>
</dbReference>
<comment type="cofactor">
    <cofactor evidence="1">
        <name>Zn(2+)</name>
        <dbReference type="ChEBI" id="CHEBI:29105"/>
    </cofactor>
</comment>
<dbReference type="SUPFAM" id="SSF53448">
    <property type="entry name" value="Nucleotide-diphospho-sugar transferases"/>
    <property type="match status" value="1"/>
</dbReference>
<feature type="domain" description="Alcohol dehydrogenase-like N-terminal" evidence="6">
    <location>
        <begin position="334"/>
        <end position="448"/>
    </location>
</feature>
<evidence type="ECO:0000256" key="2">
    <source>
        <dbReference type="ARBA" id="ARBA00022723"/>
    </source>
</evidence>
<keyword evidence="2" id="KW-0479">Metal-binding</keyword>
<feature type="domain" description="Glycosyltransferase 2-like" evidence="5">
    <location>
        <begin position="13"/>
        <end position="135"/>
    </location>
</feature>
<evidence type="ECO:0000256" key="3">
    <source>
        <dbReference type="ARBA" id="ARBA00022833"/>
    </source>
</evidence>
<keyword evidence="4" id="KW-0560">Oxidoreductase</keyword>
<dbReference type="InterPro" id="IPR013154">
    <property type="entry name" value="ADH-like_N"/>
</dbReference>
<dbReference type="InterPro" id="IPR050129">
    <property type="entry name" value="Zn_alcohol_dh"/>
</dbReference>
<dbReference type="Gene3D" id="3.90.180.10">
    <property type="entry name" value="Medium-chain alcohol dehydrogenases, catalytic domain"/>
    <property type="match status" value="1"/>
</dbReference>
<dbReference type="STRING" id="1285242.A6A04_04030"/>
<gene>
    <name evidence="8" type="ORF">A6A04_04030</name>
</gene>
<sequence>MVCVAEARAVETSVLIRCFNEQKYLPGLFDALDRQTYRDFEVIIVDSGSFDRTREIAEARADTVLRISSHDFTFGYSLNAGIKAARGKFIAIVSAHTEPCDEHWLETLIAPLRDATVAMTYGRQLGKACSKFSETEDFERTFGPRPREESPARWCVNNANSAIRRDLWEKYPFDEELTGLEDIDWARRWMTEGLRVVYRPEARLYHIHEESWRQIRRRYYREAVAARRMGIKGPDRVLNEAFAELRHTVSDLVNAFSPGDNPVAARLTLGQRLREVVYFRVNRNIGTFKGLLEAHPLETRAEQEDALFDRSTRAVVIHGPGKVALENIELPELKPGDVVIRTAHVGVCATDLELLAGSLGYYKSGMAKYPIVPGHEFSGRIVTVGQNVIAFKEGDPVVVECIQSCGSCGECRAGNFIGCAERAEVGVLRLNGAYADFVTVPARFVHRLAPGTDLRQAALCEPTAVVLKGMRRLMPALEAQPNAERRCAVIGAGCIGHICAVELARRGHAVTVFDRNAARLEVFKGRPIQTSADLDRLGEFNVVVEATGHPEVLDKALHAAPAGATLLLLGLPYARKEFSFEAIAAFDKTVIGSVGSTAEDFAEAIRLMPELDLSALMACSLPLSKFAEAWELARAGSRLKIILDVEDRP</sequence>
<keyword evidence="9" id="KW-1185">Reference proteome</keyword>
<dbReference type="PROSITE" id="PS00059">
    <property type="entry name" value="ADH_ZINC"/>
    <property type="match status" value="1"/>
</dbReference>
<keyword evidence="3" id="KW-0862">Zinc</keyword>
<dbReference type="Gene3D" id="3.40.50.720">
    <property type="entry name" value="NAD(P)-binding Rossmann-like Domain"/>
    <property type="match status" value="1"/>
</dbReference>
<organism evidence="8 9">
    <name type="scientific">Paramagnetospirillum marisnigri</name>
    <dbReference type="NCBI Taxonomy" id="1285242"/>
    <lineage>
        <taxon>Bacteria</taxon>
        <taxon>Pseudomonadati</taxon>
        <taxon>Pseudomonadota</taxon>
        <taxon>Alphaproteobacteria</taxon>
        <taxon>Rhodospirillales</taxon>
        <taxon>Magnetospirillaceae</taxon>
        <taxon>Paramagnetospirillum</taxon>
    </lineage>
</organism>
<dbReference type="InterPro" id="IPR029044">
    <property type="entry name" value="Nucleotide-diphossugar_trans"/>
</dbReference>
<protein>
    <recommendedName>
        <fullName evidence="10">Glycosyltransferase 2-like domain-containing protein</fullName>
    </recommendedName>
</protein>
<evidence type="ECO:0000259" key="6">
    <source>
        <dbReference type="Pfam" id="PF08240"/>
    </source>
</evidence>
<dbReference type="Pfam" id="PF16912">
    <property type="entry name" value="Glu_dehyd_C"/>
    <property type="match status" value="1"/>
</dbReference>
<dbReference type="Pfam" id="PF08240">
    <property type="entry name" value="ADH_N"/>
    <property type="match status" value="1"/>
</dbReference>
<dbReference type="Proteomes" id="UP000078428">
    <property type="component" value="Unassembled WGS sequence"/>
</dbReference>
<dbReference type="Pfam" id="PF00535">
    <property type="entry name" value="Glycos_transf_2"/>
    <property type="match status" value="1"/>
</dbReference>
<dbReference type="GO" id="GO:0008270">
    <property type="term" value="F:zinc ion binding"/>
    <property type="evidence" value="ECO:0007669"/>
    <property type="project" value="InterPro"/>
</dbReference>
<dbReference type="InterPro" id="IPR031640">
    <property type="entry name" value="Glu_dehyd_C"/>
</dbReference>
<dbReference type="SUPFAM" id="SSF51735">
    <property type="entry name" value="NAD(P)-binding Rossmann-fold domains"/>
    <property type="match status" value="1"/>
</dbReference>
<dbReference type="PANTHER" id="PTHR43401">
    <property type="entry name" value="L-THREONINE 3-DEHYDROGENASE"/>
    <property type="match status" value="1"/>
</dbReference>
<dbReference type="Gene3D" id="3.90.550.10">
    <property type="entry name" value="Spore Coat Polysaccharide Biosynthesis Protein SpsA, Chain A"/>
    <property type="match status" value="1"/>
</dbReference>
<dbReference type="InterPro" id="IPR036291">
    <property type="entry name" value="NAD(P)-bd_dom_sf"/>
</dbReference>
<dbReference type="InterPro" id="IPR001173">
    <property type="entry name" value="Glyco_trans_2-like"/>
</dbReference>
<evidence type="ECO:0000313" key="8">
    <source>
        <dbReference type="EMBL" id="OAN49292.1"/>
    </source>
</evidence>
<name>A0A178MKN1_9PROT</name>
<evidence type="ECO:0000256" key="4">
    <source>
        <dbReference type="ARBA" id="ARBA00023002"/>
    </source>
</evidence>
<dbReference type="OrthoDB" id="9809185at2"/>
<reference evidence="8 9" key="1">
    <citation type="submission" date="2016-04" db="EMBL/GenBank/DDBJ databases">
        <title>Draft genome sequence of freshwater magnetotactic bacteria Magnetospirillum marisnigri SP-1 and Magnetospirillum moscoviense BB-1.</title>
        <authorList>
            <person name="Koziaeva V."/>
            <person name="Dziuba M.V."/>
            <person name="Ivanov T.M."/>
            <person name="Kuznetsov B."/>
            <person name="Grouzdev D.S."/>
        </authorList>
    </citation>
    <scope>NUCLEOTIDE SEQUENCE [LARGE SCALE GENOMIC DNA]</scope>
    <source>
        <strain evidence="8 9">SP-1</strain>
    </source>
</reference>
<dbReference type="AlphaFoldDB" id="A0A178MKN1"/>
<dbReference type="InterPro" id="IPR002328">
    <property type="entry name" value="ADH_Zn_CS"/>
</dbReference>